<feature type="domain" description="Carboxylesterase type B" evidence="3">
    <location>
        <begin position="10"/>
        <end position="408"/>
    </location>
</feature>
<dbReference type="InterPro" id="IPR050654">
    <property type="entry name" value="AChE-related_enzymes"/>
</dbReference>
<evidence type="ECO:0000256" key="1">
    <source>
        <dbReference type="ARBA" id="ARBA00022801"/>
    </source>
</evidence>
<gene>
    <name evidence="4" type="ORF">H9870_11230</name>
</gene>
<evidence type="ECO:0000259" key="3">
    <source>
        <dbReference type="Pfam" id="PF00135"/>
    </source>
</evidence>
<dbReference type="GO" id="GO:0005615">
    <property type="term" value="C:extracellular space"/>
    <property type="evidence" value="ECO:0007669"/>
    <property type="project" value="TreeGrafter"/>
</dbReference>
<proteinExistence type="predicted"/>
<dbReference type="PANTHER" id="PTHR43918">
    <property type="entry name" value="ACETYLCHOLINESTERASE"/>
    <property type="match status" value="1"/>
</dbReference>
<protein>
    <submittedName>
        <fullName evidence="4">Carboxylesterase family protein</fullName>
    </submittedName>
</protein>
<dbReference type="GO" id="GO:0005886">
    <property type="term" value="C:plasma membrane"/>
    <property type="evidence" value="ECO:0007669"/>
    <property type="project" value="TreeGrafter"/>
</dbReference>
<keyword evidence="1" id="KW-0378">Hydrolase</keyword>
<organism evidence="4 5">
    <name type="scientific">Candidatus Corynebacterium avicola</name>
    <dbReference type="NCBI Taxonomy" id="2838527"/>
    <lineage>
        <taxon>Bacteria</taxon>
        <taxon>Bacillati</taxon>
        <taxon>Actinomycetota</taxon>
        <taxon>Actinomycetes</taxon>
        <taxon>Mycobacteriales</taxon>
        <taxon>Corynebacteriaceae</taxon>
        <taxon>Corynebacterium</taxon>
    </lineage>
</organism>
<dbReference type="GO" id="GO:0006581">
    <property type="term" value="P:acetylcholine catabolic process"/>
    <property type="evidence" value="ECO:0007669"/>
    <property type="project" value="TreeGrafter"/>
</dbReference>
<dbReference type="InterPro" id="IPR029058">
    <property type="entry name" value="AB_hydrolase_fold"/>
</dbReference>
<dbReference type="SUPFAM" id="SSF53474">
    <property type="entry name" value="alpha/beta-Hydrolases"/>
    <property type="match status" value="1"/>
</dbReference>
<dbReference type="Proteomes" id="UP000824190">
    <property type="component" value="Unassembled WGS sequence"/>
</dbReference>
<reference evidence="4" key="2">
    <citation type="submission" date="2021-04" db="EMBL/GenBank/DDBJ databases">
        <authorList>
            <person name="Gilroy R."/>
        </authorList>
    </citation>
    <scope>NUCLEOTIDE SEQUENCE</scope>
    <source>
        <strain evidence="4">CHK32-1732</strain>
    </source>
</reference>
<dbReference type="AlphaFoldDB" id="A0A9D1ULY6"/>
<dbReference type="InterPro" id="IPR002018">
    <property type="entry name" value="CarbesteraseB"/>
</dbReference>
<sequence>MSQASGQPAPLLQTPSGTVSGTRREDGTRVFRAVPVSAEHDTTATRFTDPLPAPSWEGVLACPDTRDRLRLRDTHTATVYAPVEATTDDSGTAPVIVFIHGGRYETGHGDEPWYDGGVLARAGCVVVTVNYRKSFEGFLQLDEDGKDTDTDQPRAVKDLLTALRWVREVAGGLGGDPGNVTLAGQSAGAGLIAWLLTVRAADPLFHRAVVMSPGLPRRTGGIRRLTAQAALLSPGPPGTRPSRSYLESLSPNQLRTAYRRFAALHSTDCAVGPYPLDVGKLRPVPLLIGTMHDEFVTFPLVVDVDRVLRRIVGRLRLPQVVAAWLVAPTMLALGVPLRALAGWCRFASTEQPVRPLGRTVGDQTIRRWASAVAEGAVARGAEVWAYEFTGDSDHYALHCGELPQLFDTLTVGRADVAAACGPDAVRRLSGDHGTAVAFRTAVVEHAHGRSPGWSRFTRPDRTARVFDMSGKTDASAGQTTHDPWRPLRRLLGRLY</sequence>
<dbReference type="PANTHER" id="PTHR43918:SF4">
    <property type="entry name" value="CARBOXYLIC ESTER HYDROLASE"/>
    <property type="match status" value="1"/>
</dbReference>
<feature type="region of interest" description="Disordered" evidence="2">
    <location>
        <begin position="1"/>
        <end position="29"/>
    </location>
</feature>
<dbReference type="EMBL" id="DXGC01000094">
    <property type="protein sequence ID" value="HIW92218.1"/>
    <property type="molecule type" value="Genomic_DNA"/>
</dbReference>
<dbReference type="Pfam" id="PF00135">
    <property type="entry name" value="COesterase"/>
    <property type="match status" value="1"/>
</dbReference>
<dbReference type="GO" id="GO:0003990">
    <property type="term" value="F:acetylcholinesterase activity"/>
    <property type="evidence" value="ECO:0007669"/>
    <property type="project" value="TreeGrafter"/>
</dbReference>
<evidence type="ECO:0000256" key="2">
    <source>
        <dbReference type="SAM" id="MobiDB-lite"/>
    </source>
</evidence>
<comment type="caution">
    <text evidence="4">The sequence shown here is derived from an EMBL/GenBank/DDBJ whole genome shotgun (WGS) entry which is preliminary data.</text>
</comment>
<reference evidence="4" key="1">
    <citation type="journal article" date="2021" name="PeerJ">
        <title>Extensive microbial diversity within the chicken gut microbiome revealed by metagenomics and culture.</title>
        <authorList>
            <person name="Gilroy R."/>
            <person name="Ravi A."/>
            <person name="Getino M."/>
            <person name="Pursley I."/>
            <person name="Horton D.L."/>
            <person name="Alikhan N.F."/>
            <person name="Baker D."/>
            <person name="Gharbi K."/>
            <person name="Hall N."/>
            <person name="Watson M."/>
            <person name="Adriaenssens E.M."/>
            <person name="Foster-Nyarko E."/>
            <person name="Jarju S."/>
            <person name="Secka A."/>
            <person name="Antonio M."/>
            <person name="Oren A."/>
            <person name="Chaudhuri R.R."/>
            <person name="La Ragione R."/>
            <person name="Hildebrand F."/>
            <person name="Pallen M.J."/>
        </authorList>
    </citation>
    <scope>NUCLEOTIDE SEQUENCE</scope>
    <source>
        <strain evidence="4">CHK32-1732</strain>
    </source>
</reference>
<dbReference type="GO" id="GO:0019695">
    <property type="term" value="P:choline metabolic process"/>
    <property type="evidence" value="ECO:0007669"/>
    <property type="project" value="TreeGrafter"/>
</dbReference>
<evidence type="ECO:0000313" key="4">
    <source>
        <dbReference type="EMBL" id="HIW92218.1"/>
    </source>
</evidence>
<name>A0A9D1ULY6_9CORY</name>
<accession>A0A9D1ULY6</accession>
<evidence type="ECO:0000313" key="5">
    <source>
        <dbReference type="Proteomes" id="UP000824190"/>
    </source>
</evidence>
<dbReference type="Gene3D" id="3.40.50.1820">
    <property type="entry name" value="alpha/beta hydrolase"/>
    <property type="match status" value="1"/>
</dbReference>